<dbReference type="OrthoDB" id="2422815at2759"/>
<sequence>MARSAASATPSPALSAKHSGKNRQSPSPGPSLAHHHHQHHPQRDTDQIRPISDDRTPFDPRQDQHGYHHPHPYAARDHPQGGQPWSQQQQQQKVHPRQQEADPRYRDYDPEPVDYDPSRDRFPPPSHSQGHAQLYPHQDYRPQDPYQQHPYQPPPRQEEYYPNHNTNSSGPSSSSWSRSRPPSPSSGPTTAISTSASQGSHPSSSSHTPFTRQAITTTALRPRSPPPSSSSTHPYLAQSPTSSHHHPSAPLSPMHSASSSSASAPISHPLPPPSHSHSSGPRSSYRSPVSSTGAYPIKRHHLDSDSEGGFSDHDRPEYRGMGPNSAGQQQQQPPHSSYHHQGVDQGRDPYHRGVGAYSSSSMNELKPQRYPESPYKEYGPQHQHHHQQQQYHAPQQHHHHHHQSLSGPQSSHRPPSQDRFPPLASRPAHYATDDEAGPPSSYSRQAAVHGPPASSSGQALASSSAATSPIKKEASATSSSSSAPPFRIQSARGTPKGPLPIDVQISLLTSVLNHDPFNCAIRKTTQAWESISREQGIRARTCSRRFDNIIQASIGGRDRPVGTEQQQAAKKRLLEKLFEMMNQPQALKRMQKKRRYRSEDTDKQLLVETIRLNPFAQKVGQVAKAWEDVRDALKMKVHARQCIRRVNRMVKPYQLRERMYKGDIPEEMREANDDLVKHVIQLMRNAGQGPGALDEGCNSNDEDSASGMSDSEDQEDGEGDGVSAEAEADATLKDELMQEDKDLNEDEDMVSRSESEQQGTGLRQDAHTQPRRTKRGVPAEEGESTPAAAASSSLSPPPAQAGRSSLPISSPAKRGRPRNPVNPSATSSSAQRPSSHSSMDRTRLYQKQQQQHPSTSSTMAWEGEAGFESKGGEGGLRVSTTSSTTGTTTGPGPEKRGTSESGSGYWNQTSGGASMLPPRPQSPSGGYPGPPGGGHSHARMGHARHYSQGDSIDVSSASVGADYRRPVKHARTGSNGGTAVAVGPGHLQYAPSPRIAPSHLHNGGIVGDQERIGDQERYSGGPSSSAPGYEDAGYHHQPPSSLAPPHHHQHHQHQPSTSSFSSSSSSPQYREILNELLIMRDYLGQMDEYRRANLDKQQSMMYQLEKMQIHIQQQQQQISELQQQLESTSATVGPTPTPTAAAAISPRSPSLQPSPAPPSQQQP</sequence>
<feature type="compositionally biased region" description="Low complexity" evidence="1">
    <location>
        <begin position="1122"/>
        <end position="1151"/>
    </location>
</feature>
<feature type="compositionally biased region" description="Low complexity" evidence="1">
    <location>
        <begin position="80"/>
        <end position="93"/>
    </location>
</feature>
<protein>
    <submittedName>
        <fullName evidence="2">Uncharacterized protein</fullName>
    </submittedName>
</protein>
<feature type="region of interest" description="Disordered" evidence="1">
    <location>
        <begin position="1"/>
        <end position="497"/>
    </location>
</feature>
<keyword evidence="3" id="KW-1185">Reference proteome</keyword>
<feature type="region of interest" description="Disordered" evidence="1">
    <location>
        <begin position="687"/>
        <end position="1067"/>
    </location>
</feature>
<name>A0A9P3HHC3_9FUNG</name>
<feature type="compositionally biased region" description="Pro residues" evidence="1">
    <location>
        <begin position="1152"/>
        <end position="1163"/>
    </location>
</feature>
<reference evidence="2" key="1">
    <citation type="submission" date="2021-11" db="EMBL/GenBank/DDBJ databases">
        <authorList>
            <person name="Herlambang A."/>
            <person name="Guo Y."/>
            <person name="Takashima Y."/>
            <person name="Nishizawa T."/>
        </authorList>
    </citation>
    <scope>NUCLEOTIDE SEQUENCE</scope>
    <source>
        <strain evidence="2">E1425</strain>
    </source>
</reference>
<feature type="compositionally biased region" description="Polar residues" evidence="1">
    <location>
        <begin position="207"/>
        <end position="219"/>
    </location>
</feature>
<evidence type="ECO:0000256" key="1">
    <source>
        <dbReference type="SAM" id="MobiDB-lite"/>
    </source>
</evidence>
<dbReference type="AlphaFoldDB" id="A0A9P3HHC3"/>
<feature type="compositionally biased region" description="Low complexity" evidence="1">
    <location>
        <begin position="168"/>
        <end position="206"/>
    </location>
</feature>
<feature type="compositionally biased region" description="Basic residues" evidence="1">
    <location>
        <begin position="936"/>
        <end position="945"/>
    </location>
</feature>
<organism evidence="2 3">
    <name type="scientific">Entomortierella parvispora</name>
    <dbReference type="NCBI Taxonomy" id="205924"/>
    <lineage>
        <taxon>Eukaryota</taxon>
        <taxon>Fungi</taxon>
        <taxon>Fungi incertae sedis</taxon>
        <taxon>Mucoromycota</taxon>
        <taxon>Mortierellomycotina</taxon>
        <taxon>Mortierellomycetes</taxon>
        <taxon>Mortierellales</taxon>
        <taxon>Mortierellaceae</taxon>
        <taxon>Entomortierella</taxon>
    </lineage>
</organism>
<feature type="compositionally biased region" description="Low complexity" evidence="1">
    <location>
        <begin position="784"/>
        <end position="794"/>
    </location>
</feature>
<gene>
    <name evidence="2" type="ORF">EMPS_09084</name>
</gene>
<dbReference type="Proteomes" id="UP000827284">
    <property type="component" value="Unassembled WGS sequence"/>
</dbReference>
<feature type="compositionally biased region" description="Low complexity" evidence="1">
    <location>
        <begin position="824"/>
        <end position="837"/>
    </location>
</feature>
<feature type="compositionally biased region" description="Polar residues" evidence="1">
    <location>
        <begin position="845"/>
        <end position="859"/>
    </location>
</feature>
<feature type="compositionally biased region" description="Acidic residues" evidence="1">
    <location>
        <begin position="700"/>
        <end position="719"/>
    </location>
</feature>
<evidence type="ECO:0000313" key="2">
    <source>
        <dbReference type="EMBL" id="GJJ76725.1"/>
    </source>
</evidence>
<reference evidence="2" key="2">
    <citation type="journal article" date="2022" name="Microbiol. Resour. Announc.">
        <title>Whole-Genome Sequence of Entomortierella parvispora E1425, a Mucoromycotan Fungus Associated with Burkholderiaceae-Related Endosymbiotic Bacteria.</title>
        <authorList>
            <person name="Herlambang A."/>
            <person name="Guo Y."/>
            <person name="Takashima Y."/>
            <person name="Narisawa K."/>
            <person name="Ohta H."/>
            <person name="Nishizawa T."/>
        </authorList>
    </citation>
    <scope>NUCLEOTIDE SEQUENCE</scope>
    <source>
        <strain evidence="2">E1425</strain>
    </source>
</reference>
<feature type="compositionally biased region" description="Basic and acidic residues" evidence="1">
    <location>
        <begin position="97"/>
        <end position="109"/>
    </location>
</feature>
<feature type="compositionally biased region" description="Basic and acidic residues" evidence="1">
    <location>
        <begin position="1008"/>
        <end position="1017"/>
    </location>
</feature>
<dbReference type="EMBL" id="BQFW01000012">
    <property type="protein sequence ID" value="GJJ76725.1"/>
    <property type="molecule type" value="Genomic_DNA"/>
</dbReference>
<feature type="compositionally biased region" description="Polar residues" evidence="1">
    <location>
        <begin position="404"/>
        <end position="414"/>
    </location>
</feature>
<evidence type="ECO:0000313" key="3">
    <source>
        <dbReference type="Proteomes" id="UP000827284"/>
    </source>
</evidence>
<accession>A0A9P3HHC3</accession>
<proteinExistence type="predicted"/>
<feature type="region of interest" description="Disordered" evidence="1">
    <location>
        <begin position="1122"/>
        <end position="1163"/>
    </location>
</feature>
<comment type="caution">
    <text evidence="2">The sequence shown here is derived from an EMBL/GenBank/DDBJ whole genome shotgun (WGS) entry which is preliminary data.</text>
</comment>
<feature type="compositionally biased region" description="Low complexity" evidence="1">
    <location>
        <begin position="453"/>
        <end position="468"/>
    </location>
</feature>
<feature type="compositionally biased region" description="Low complexity" evidence="1">
    <location>
        <begin position="1035"/>
        <end position="1044"/>
    </location>
</feature>
<feature type="compositionally biased region" description="Polar residues" evidence="1">
    <location>
        <begin position="899"/>
        <end position="912"/>
    </location>
</feature>
<feature type="compositionally biased region" description="Low complexity" evidence="1">
    <location>
        <begin position="1019"/>
        <end position="1028"/>
    </location>
</feature>
<feature type="compositionally biased region" description="Basic and acidic residues" evidence="1">
    <location>
        <begin position="730"/>
        <end position="741"/>
    </location>
</feature>
<feature type="compositionally biased region" description="Basic and acidic residues" evidence="1">
    <location>
        <begin position="341"/>
        <end position="351"/>
    </location>
</feature>
<feature type="compositionally biased region" description="Low complexity" evidence="1">
    <location>
        <begin position="275"/>
        <end position="291"/>
    </location>
</feature>
<feature type="compositionally biased region" description="Low complexity" evidence="1">
    <location>
        <begin position="248"/>
        <end position="267"/>
    </location>
</feature>
<feature type="compositionally biased region" description="Low complexity" evidence="1">
    <location>
        <begin position="322"/>
        <end position="340"/>
    </location>
</feature>
<feature type="compositionally biased region" description="Polar residues" evidence="1">
    <location>
        <begin position="948"/>
        <end position="958"/>
    </location>
</feature>
<feature type="compositionally biased region" description="Low complexity" evidence="1">
    <location>
        <begin position="1054"/>
        <end position="1067"/>
    </location>
</feature>
<feature type="compositionally biased region" description="Low complexity" evidence="1">
    <location>
        <begin position="1"/>
        <end position="16"/>
    </location>
</feature>
<feature type="compositionally biased region" description="Basic and acidic residues" evidence="1">
    <location>
        <begin position="41"/>
        <end position="66"/>
    </location>
</feature>
<feature type="compositionally biased region" description="Low complexity" evidence="1">
    <location>
        <begin position="879"/>
        <end position="892"/>
    </location>
</feature>